<dbReference type="Pfam" id="PF25876">
    <property type="entry name" value="HH_MFP_RND"/>
    <property type="match status" value="1"/>
</dbReference>
<evidence type="ECO:0000259" key="7">
    <source>
        <dbReference type="Pfam" id="PF25967"/>
    </source>
</evidence>
<feature type="domain" description="Multidrug resistance protein MdtA-like barrel-sandwich hybrid" evidence="5">
    <location>
        <begin position="63"/>
        <end position="183"/>
    </location>
</feature>
<feature type="domain" description="CusB-like beta-barrel" evidence="6">
    <location>
        <begin position="198"/>
        <end position="269"/>
    </location>
</feature>
<proteinExistence type="inferred from homology"/>
<sequence length="354" mass="38290">MHTHKKLFSFSLICLVCLLSCHSKQESKEPRQSPPPVVDVIIAEPKAVSNIIEANGTVVANEFVELHPEATGRITYLNVPEGKYITKGTVIARINDADLVANLNKSKAALKLAQDYVDRLKPLLSVQGVNQADYDAAVNTVISTEADIQYTQALIDKTVIRAPFDGVVGLRQVSLGAYISNADVIATMQQVNNLKMDFTVPEEYGKYVSTGSTVQVTLDAANDTSKHNATIIAIEPQANTVTRNLKIRTILQDKAEANPGAFAKVYLAQGGSKQSIMVPTNCIIPSDINKQLLLVKNGNAQFTDVTTGVRLQNNIEITKGVAAGDTVIVTGVLFAKDKRPVHVRRTLSIDSLAN</sequence>
<dbReference type="InterPro" id="IPR006143">
    <property type="entry name" value="RND_pump_MFP"/>
</dbReference>
<dbReference type="PANTHER" id="PTHR30469:SF36">
    <property type="entry name" value="BLL3903 PROTEIN"/>
    <property type="match status" value="1"/>
</dbReference>
<evidence type="ECO:0000256" key="2">
    <source>
        <dbReference type="ARBA" id="ARBA00009477"/>
    </source>
</evidence>
<dbReference type="Gene3D" id="2.40.30.170">
    <property type="match status" value="1"/>
</dbReference>
<dbReference type="RefSeq" id="WP_090653556.1">
    <property type="nucleotide sequence ID" value="NZ_FOXQ01000001.1"/>
</dbReference>
<feature type="domain" description="Multidrug resistance protein MdtA-like alpha-helical hairpin" evidence="4">
    <location>
        <begin position="98"/>
        <end position="157"/>
    </location>
</feature>
<dbReference type="AlphaFoldDB" id="A0A1I5RC65"/>
<evidence type="ECO:0000256" key="1">
    <source>
        <dbReference type="ARBA" id="ARBA00004196"/>
    </source>
</evidence>
<feature type="domain" description="Multidrug resistance protein MdtA-like C-terminal permuted SH3" evidence="7">
    <location>
        <begin position="291"/>
        <end position="331"/>
    </location>
</feature>
<comment type="similarity">
    <text evidence="2">Belongs to the membrane fusion protein (MFP) (TC 8.A.1) family.</text>
</comment>
<evidence type="ECO:0000313" key="8">
    <source>
        <dbReference type="EMBL" id="SFP55937.1"/>
    </source>
</evidence>
<dbReference type="OrthoDB" id="9806939at2"/>
<dbReference type="NCBIfam" id="TIGR01730">
    <property type="entry name" value="RND_mfp"/>
    <property type="match status" value="1"/>
</dbReference>
<dbReference type="GO" id="GO:0015562">
    <property type="term" value="F:efflux transmembrane transporter activity"/>
    <property type="evidence" value="ECO:0007669"/>
    <property type="project" value="TreeGrafter"/>
</dbReference>
<accession>A0A1I5RC65</accession>
<dbReference type="Gene3D" id="2.40.420.20">
    <property type="match status" value="1"/>
</dbReference>
<comment type="subcellular location">
    <subcellularLocation>
        <location evidence="1">Cell envelope</location>
    </subcellularLocation>
</comment>
<keyword evidence="3" id="KW-0813">Transport</keyword>
<dbReference type="InterPro" id="IPR058625">
    <property type="entry name" value="MdtA-like_BSH"/>
</dbReference>
<dbReference type="STRING" id="1465490.SAMN05444277_101177"/>
<name>A0A1I5RC65_9BACT</name>
<dbReference type="Pfam" id="PF25954">
    <property type="entry name" value="Beta-barrel_RND_2"/>
    <property type="match status" value="1"/>
</dbReference>
<dbReference type="InterPro" id="IPR058792">
    <property type="entry name" value="Beta-barrel_RND_2"/>
</dbReference>
<dbReference type="GO" id="GO:1990281">
    <property type="term" value="C:efflux pump complex"/>
    <property type="evidence" value="ECO:0007669"/>
    <property type="project" value="TreeGrafter"/>
</dbReference>
<dbReference type="EMBL" id="FOXQ01000001">
    <property type="protein sequence ID" value="SFP55937.1"/>
    <property type="molecule type" value="Genomic_DNA"/>
</dbReference>
<evidence type="ECO:0000259" key="6">
    <source>
        <dbReference type="Pfam" id="PF25954"/>
    </source>
</evidence>
<reference evidence="8 9" key="1">
    <citation type="submission" date="2016-10" db="EMBL/GenBank/DDBJ databases">
        <authorList>
            <person name="de Groot N.N."/>
        </authorList>
    </citation>
    <scope>NUCLEOTIDE SEQUENCE [LARGE SCALE GENOMIC DNA]</scope>
    <source>
        <strain evidence="8 9">DSM 28286</strain>
    </source>
</reference>
<gene>
    <name evidence="8" type="ORF">SAMN05444277_101177</name>
</gene>
<dbReference type="SUPFAM" id="SSF111369">
    <property type="entry name" value="HlyD-like secretion proteins"/>
    <property type="match status" value="1"/>
</dbReference>
<evidence type="ECO:0000259" key="4">
    <source>
        <dbReference type="Pfam" id="PF25876"/>
    </source>
</evidence>
<dbReference type="InterPro" id="IPR058627">
    <property type="entry name" value="MdtA-like_C"/>
</dbReference>
<organism evidence="8 9">
    <name type="scientific">Parafilimonas terrae</name>
    <dbReference type="NCBI Taxonomy" id="1465490"/>
    <lineage>
        <taxon>Bacteria</taxon>
        <taxon>Pseudomonadati</taxon>
        <taxon>Bacteroidota</taxon>
        <taxon>Chitinophagia</taxon>
        <taxon>Chitinophagales</taxon>
        <taxon>Chitinophagaceae</taxon>
        <taxon>Parafilimonas</taxon>
    </lineage>
</organism>
<keyword evidence="9" id="KW-1185">Reference proteome</keyword>
<evidence type="ECO:0000259" key="5">
    <source>
        <dbReference type="Pfam" id="PF25917"/>
    </source>
</evidence>
<evidence type="ECO:0000313" key="9">
    <source>
        <dbReference type="Proteomes" id="UP000199031"/>
    </source>
</evidence>
<dbReference type="PANTHER" id="PTHR30469">
    <property type="entry name" value="MULTIDRUG RESISTANCE PROTEIN MDTA"/>
    <property type="match status" value="1"/>
</dbReference>
<dbReference type="Gene3D" id="2.40.50.100">
    <property type="match status" value="1"/>
</dbReference>
<evidence type="ECO:0000256" key="3">
    <source>
        <dbReference type="ARBA" id="ARBA00022448"/>
    </source>
</evidence>
<dbReference type="Pfam" id="PF25967">
    <property type="entry name" value="RND-MFP_C"/>
    <property type="match status" value="1"/>
</dbReference>
<dbReference type="Proteomes" id="UP000199031">
    <property type="component" value="Unassembled WGS sequence"/>
</dbReference>
<dbReference type="Pfam" id="PF25917">
    <property type="entry name" value="BSH_RND"/>
    <property type="match status" value="1"/>
</dbReference>
<dbReference type="Gene3D" id="1.10.287.470">
    <property type="entry name" value="Helix hairpin bin"/>
    <property type="match status" value="1"/>
</dbReference>
<protein>
    <submittedName>
        <fullName evidence="8">Membrane fusion protein, multidrug efflux system</fullName>
    </submittedName>
</protein>
<dbReference type="InterPro" id="IPR058624">
    <property type="entry name" value="MdtA-like_HH"/>
</dbReference>